<organism evidence="1">
    <name type="scientific">Neobacillus citreus</name>
    <dbReference type="NCBI Taxonomy" id="2833578"/>
    <lineage>
        <taxon>Bacteria</taxon>
        <taxon>Bacillati</taxon>
        <taxon>Bacillota</taxon>
        <taxon>Bacilli</taxon>
        <taxon>Bacillales</taxon>
        <taxon>Bacillaceae</taxon>
        <taxon>Neobacillus</taxon>
    </lineage>
</organism>
<dbReference type="EMBL" id="JAGYPE010000001">
    <property type="protein sequence ID" value="MBS4180992.1"/>
    <property type="molecule type" value="Genomic_DNA"/>
</dbReference>
<proteinExistence type="predicted"/>
<name>A0A942SW80_9BACI</name>
<evidence type="ECO:0000313" key="1">
    <source>
        <dbReference type="EMBL" id="MBS4180992.1"/>
    </source>
</evidence>
<reference evidence="1" key="1">
    <citation type="submission" date="2021-05" db="EMBL/GenBank/DDBJ databases">
        <title>Novel Bacillus species.</title>
        <authorList>
            <person name="Liu G."/>
        </authorList>
    </citation>
    <scope>NUCLEOTIDE SEQUENCE</scope>
    <source>
        <strain evidence="1">FJAT-50051</strain>
    </source>
</reference>
<accession>A0A942SW80</accession>
<comment type="caution">
    <text evidence="1">The sequence shown here is derived from an EMBL/GenBank/DDBJ whole genome shotgun (WGS) entry which is preliminary data.</text>
</comment>
<dbReference type="AlphaFoldDB" id="A0A942SW80"/>
<gene>
    <name evidence="1" type="ORF">KHB02_06230</name>
</gene>
<sequence length="63" mass="7298">MDVLKNYGVKDLTLQIGWCKLGYGMICCIIFSIGDINTDYIWQLGSEFLFEKIWNTLFSSFFG</sequence>
<protein>
    <submittedName>
        <fullName evidence="1">Uncharacterized protein</fullName>
    </submittedName>
</protein>